<dbReference type="AlphaFoldDB" id="X0ZMM0"/>
<accession>X0ZMM0</accession>
<sequence length="274" mass="33164">MKRFKFPIDLIEFPIKYSNNLKVLKGKERLLEFYLEGRYGPYYIDAPRKYKLMDIRTLLATLYFTDYYKDISFEEKFTNWLNLLEVSDTGFYRKAILKGLNFLKTTTFYTPYIYDTEKEVRKSISSFREAIRKKEIPSYAVWGVLDSYGHLEDYEHRKCKIKVNLGKMFYDRIFKNKYFTLINFKKALPLREIALNLYLLARRQDPKYIQNFPINFDTLKKHIGITTKHVTEARKLFEKAWRDIKDAGLLLSYKYDLKEKEDLIWFYIQKSLKD</sequence>
<comment type="caution">
    <text evidence="1">The sequence shown here is derived from an EMBL/GenBank/DDBJ whole genome shotgun (WGS) entry which is preliminary data.</text>
</comment>
<dbReference type="EMBL" id="BART01000023">
    <property type="protein sequence ID" value="GAG61633.1"/>
    <property type="molecule type" value="Genomic_DNA"/>
</dbReference>
<name>X0ZMM0_9ZZZZ</name>
<reference evidence="1" key="1">
    <citation type="journal article" date="2014" name="Front. Microbiol.">
        <title>High frequency of phylogenetically diverse reductive dehalogenase-homologous genes in deep subseafloor sedimentary metagenomes.</title>
        <authorList>
            <person name="Kawai M."/>
            <person name="Futagami T."/>
            <person name="Toyoda A."/>
            <person name="Takaki Y."/>
            <person name="Nishi S."/>
            <person name="Hori S."/>
            <person name="Arai W."/>
            <person name="Tsubouchi T."/>
            <person name="Morono Y."/>
            <person name="Uchiyama I."/>
            <person name="Ito T."/>
            <person name="Fujiyama A."/>
            <person name="Inagaki F."/>
            <person name="Takami H."/>
        </authorList>
    </citation>
    <scope>NUCLEOTIDE SEQUENCE</scope>
    <source>
        <strain evidence="1">Expedition CK06-06</strain>
    </source>
</reference>
<organism evidence="1">
    <name type="scientific">marine sediment metagenome</name>
    <dbReference type="NCBI Taxonomy" id="412755"/>
    <lineage>
        <taxon>unclassified sequences</taxon>
        <taxon>metagenomes</taxon>
        <taxon>ecological metagenomes</taxon>
    </lineage>
</organism>
<evidence type="ECO:0000313" key="1">
    <source>
        <dbReference type="EMBL" id="GAG61633.1"/>
    </source>
</evidence>
<proteinExistence type="predicted"/>
<protein>
    <submittedName>
        <fullName evidence="1">Uncharacterized protein</fullName>
    </submittedName>
</protein>
<gene>
    <name evidence="1" type="ORF">S01H4_00207</name>
</gene>